<dbReference type="EMBL" id="KZ668227">
    <property type="protein sequence ID" value="PPR88588.1"/>
    <property type="molecule type" value="Genomic_DNA"/>
</dbReference>
<feature type="region of interest" description="Disordered" evidence="1">
    <location>
        <begin position="93"/>
        <end position="114"/>
    </location>
</feature>
<reference evidence="2 3" key="1">
    <citation type="submission" date="2015-01" db="EMBL/GenBank/DDBJ databases">
        <title>Genome of allotetraploid Gossypium barbadense reveals genomic plasticity and fiber elongation in cotton evolution.</title>
        <authorList>
            <person name="Chen X."/>
            <person name="Liu X."/>
            <person name="Zhao B."/>
            <person name="Zheng H."/>
            <person name="Hu Y."/>
            <person name="Lu G."/>
            <person name="Yang C."/>
            <person name="Chen J."/>
            <person name="Shan C."/>
            <person name="Zhang L."/>
            <person name="Zhou Y."/>
            <person name="Wang L."/>
            <person name="Guo W."/>
            <person name="Bai Y."/>
            <person name="Ruan J."/>
            <person name="Shangguan X."/>
            <person name="Mao Y."/>
            <person name="Jiang J."/>
            <person name="Zhu Y."/>
            <person name="Lei J."/>
            <person name="Kang H."/>
            <person name="Chen S."/>
            <person name="He X."/>
            <person name="Wang R."/>
            <person name="Wang Y."/>
            <person name="Chen J."/>
            <person name="Wang L."/>
            <person name="Yu S."/>
            <person name="Wang B."/>
            <person name="Wei J."/>
            <person name="Song S."/>
            <person name="Lu X."/>
            <person name="Gao Z."/>
            <person name="Gu W."/>
            <person name="Deng X."/>
            <person name="Ma D."/>
            <person name="Wang S."/>
            <person name="Liang W."/>
            <person name="Fang L."/>
            <person name="Cai C."/>
            <person name="Zhu X."/>
            <person name="Zhou B."/>
            <person name="Zhang Y."/>
            <person name="Chen Z."/>
            <person name="Xu S."/>
            <person name="Zhu R."/>
            <person name="Wang S."/>
            <person name="Zhang T."/>
            <person name="Zhao G."/>
        </authorList>
    </citation>
    <scope>NUCLEOTIDE SEQUENCE [LARGE SCALE GENOMIC DNA]</scope>
    <source>
        <strain evidence="3">cv. Xinhai21</strain>
        <tissue evidence="2">Leaf</tissue>
    </source>
</reference>
<evidence type="ECO:0000313" key="3">
    <source>
        <dbReference type="Proteomes" id="UP000239757"/>
    </source>
</evidence>
<gene>
    <name evidence="2" type="ORF">GOBAR_AA32101</name>
</gene>
<dbReference type="Proteomes" id="UP000239757">
    <property type="component" value="Unassembled WGS sequence"/>
</dbReference>
<accession>A0A2P5WBY2</accession>
<sequence length="114" mass="12535">MVRRLSPSLHRCDGGPKLPQSRPGADWSKGSEHQEPSFCEVVEVVEGPPATSRHKVLDARRALHHSTLGSRWRQLSTSSSRCCARDIDRPQVSMGADRFQRTGPSAESSCSRGP</sequence>
<protein>
    <submittedName>
        <fullName evidence="2">Uncharacterized protein</fullName>
    </submittedName>
</protein>
<dbReference type="AlphaFoldDB" id="A0A2P5WBY2"/>
<organism evidence="2 3">
    <name type="scientific">Gossypium barbadense</name>
    <name type="common">Sea Island cotton</name>
    <name type="synonym">Hibiscus barbadensis</name>
    <dbReference type="NCBI Taxonomy" id="3634"/>
    <lineage>
        <taxon>Eukaryota</taxon>
        <taxon>Viridiplantae</taxon>
        <taxon>Streptophyta</taxon>
        <taxon>Embryophyta</taxon>
        <taxon>Tracheophyta</taxon>
        <taxon>Spermatophyta</taxon>
        <taxon>Magnoliopsida</taxon>
        <taxon>eudicotyledons</taxon>
        <taxon>Gunneridae</taxon>
        <taxon>Pentapetalae</taxon>
        <taxon>rosids</taxon>
        <taxon>malvids</taxon>
        <taxon>Malvales</taxon>
        <taxon>Malvaceae</taxon>
        <taxon>Malvoideae</taxon>
        <taxon>Gossypium</taxon>
    </lineage>
</organism>
<feature type="compositionally biased region" description="Polar residues" evidence="1">
    <location>
        <begin position="102"/>
        <end position="114"/>
    </location>
</feature>
<feature type="region of interest" description="Disordered" evidence="1">
    <location>
        <begin position="1"/>
        <end position="34"/>
    </location>
</feature>
<evidence type="ECO:0000313" key="2">
    <source>
        <dbReference type="EMBL" id="PPR88588.1"/>
    </source>
</evidence>
<proteinExistence type="predicted"/>
<evidence type="ECO:0000256" key="1">
    <source>
        <dbReference type="SAM" id="MobiDB-lite"/>
    </source>
</evidence>
<name>A0A2P5WBY2_GOSBA</name>